<evidence type="ECO:0000313" key="2">
    <source>
        <dbReference type="Proteomes" id="UP000288805"/>
    </source>
</evidence>
<accession>A0A438DXA3</accession>
<dbReference type="EMBL" id="QGNW01001464">
    <property type="protein sequence ID" value="RVW40114.1"/>
    <property type="molecule type" value="Genomic_DNA"/>
</dbReference>
<organism evidence="1 2">
    <name type="scientific">Vitis vinifera</name>
    <name type="common">Grape</name>
    <dbReference type="NCBI Taxonomy" id="29760"/>
    <lineage>
        <taxon>Eukaryota</taxon>
        <taxon>Viridiplantae</taxon>
        <taxon>Streptophyta</taxon>
        <taxon>Embryophyta</taxon>
        <taxon>Tracheophyta</taxon>
        <taxon>Spermatophyta</taxon>
        <taxon>Magnoliopsida</taxon>
        <taxon>eudicotyledons</taxon>
        <taxon>Gunneridae</taxon>
        <taxon>Pentapetalae</taxon>
        <taxon>rosids</taxon>
        <taxon>Vitales</taxon>
        <taxon>Vitaceae</taxon>
        <taxon>Viteae</taxon>
        <taxon>Vitis</taxon>
    </lineage>
</organism>
<gene>
    <name evidence="1" type="ORF">CK203_086205</name>
</gene>
<dbReference type="Proteomes" id="UP000288805">
    <property type="component" value="Unassembled WGS sequence"/>
</dbReference>
<evidence type="ECO:0000313" key="1">
    <source>
        <dbReference type="EMBL" id="RVW40114.1"/>
    </source>
</evidence>
<proteinExistence type="predicted"/>
<protein>
    <submittedName>
        <fullName evidence="1">Uncharacterized protein</fullName>
    </submittedName>
</protein>
<comment type="caution">
    <text evidence="1">The sequence shown here is derived from an EMBL/GenBank/DDBJ whole genome shotgun (WGS) entry which is preliminary data.</text>
</comment>
<sequence length="133" mass="14879">MSDEIAPITLTTLYKMMTDLTQRIELILSKYPSSSKGALRVVMLSLPHLDSPTSVTLDLMASQFRLDLYCTYHQSAGHHIDRCTALQHAIHDIVDSETFEHPQSDMFFIHTLAQAMHADIPSLAVPDLIDLGD</sequence>
<reference evidence="1 2" key="1">
    <citation type="journal article" date="2018" name="PLoS Genet.">
        <title>Population sequencing reveals clonal diversity and ancestral inbreeding in the grapevine cultivar Chardonnay.</title>
        <authorList>
            <person name="Roach M.J."/>
            <person name="Johnson D.L."/>
            <person name="Bohlmann J."/>
            <person name="van Vuuren H.J."/>
            <person name="Jones S.J."/>
            <person name="Pretorius I.S."/>
            <person name="Schmidt S.A."/>
            <person name="Borneman A.R."/>
        </authorList>
    </citation>
    <scope>NUCLEOTIDE SEQUENCE [LARGE SCALE GENOMIC DNA]</scope>
    <source>
        <strain evidence="2">cv. Chardonnay</strain>
        <tissue evidence="1">Leaf</tissue>
    </source>
</reference>
<dbReference type="AlphaFoldDB" id="A0A438DXA3"/>
<name>A0A438DXA3_VITVI</name>